<evidence type="ECO:0000256" key="6">
    <source>
        <dbReference type="SAM" id="Phobius"/>
    </source>
</evidence>
<keyword evidence="3 6" id="KW-1133">Transmembrane helix</keyword>
<feature type="transmembrane region" description="Helical" evidence="6">
    <location>
        <begin position="64"/>
        <end position="89"/>
    </location>
</feature>
<organism evidence="7 8">
    <name type="scientific">Leucocoprinus leucothites</name>
    <dbReference type="NCBI Taxonomy" id="201217"/>
    <lineage>
        <taxon>Eukaryota</taxon>
        <taxon>Fungi</taxon>
        <taxon>Dikarya</taxon>
        <taxon>Basidiomycota</taxon>
        <taxon>Agaricomycotina</taxon>
        <taxon>Agaricomycetes</taxon>
        <taxon>Agaricomycetidae</taxon>
        <taxon>Agaricales</taxon>
        <taxon>Agaricineae</taxon>
        <taxon>Agaricaceae</taxon>
        <taxon>Leucocoprinus</taxon>
    </lineage>
</organism>
<dbReference type="GO" id="GO:0007189">
    <property type="term" value="P:adenylate cyclase-activating G protein-coupled receptor signaling pathway"/>
    <property type="evidence" value="ECO:0007669"/>
    <property type="project" value="TreeGrafter"/>
</dbReference>
<evidence type="ECO:0000256" key="5">
    <source>
        <dbReference type="SAM" id="MobiDB-lite"/>
    </source>
</evidence>
<evidence type="ECO:0000256" key="3">
    <source>
        <dbReference type="ARBA" id="ARBA00022989"/>
    </source>
</evidence>
<evidence type="ECO:0000313" key="7">
    <source>
        <dbReference type="EMBL" id="KAF5359541.1"/>
    </source>
</evidence>
<dbReference type="PANTHER" id="PTHR23112">
    <property type="entry name" value="G PROTEIN-COUPLED RECEPTOR 157-RELATED"/>
    <property type="match status" value="1"/>
</dbReference>
<reference evidence="7 8" key="1">
    <citation type="journal article" date="2020" name="ISME J.">
        <title>Uncovering the hidden diversity of litter-decomposition mechanisms in mushroom-forming fungi.</title>
        <authorList>
            <person name="Floudas D."/>
            <person name="Bentzer J."/>
            <person name="Ahren D."/>
            <person name="Johansson T."/>
            <person name="Persson P."/>
            <person name="Tunlid A."/>
        </authorList>
    </citation>
    <scope>NUCLEOTIDE SEQUENCE [LARGE SCALE GENOMIC DNA]</scope>
    <source>
        <strain evidence="7 8">CBS 146.42</strain>
    </source>
</reference>
<gene>
    <name evidence="7" type="ORF">D9756_003319</name>
</gene>
<feature type="compositionally biased region" description="Low complexity" evidence="5">
    <location>
        <begin position="445"/>
        <end position="458"/>
    </location>
</feature>
<evidence type="ECO:0000313" key="8">
    <source>
        <dbReference type="Proteomes" id="UP000559027"/>
    </source>
</evidence>
<dbReference type="OrthoDB" id="100006at2759"/>
<feature type="transmembrane region" description="Helical" evidence="6">
    <location>
        <begin position="251"/>
        <end position="271"/>
    </location>
</feature>
<evidence type="ECO:0000256" key="4">
    <source>
        <dbReference type="ARBA" id="ARBA00023136"/>
    </source>
</evidence>
<dbReference type="GO" id="GO:0004930">
    <property type="term" value="F:G protein-coupled receptor activity"/>
    <property type="evidence" value="ECO:0007669"/>
    <property type="project" value="TreeGrafter"/>
</dbReference>
<feature type="region of interest" description="Disordered" evidence="5">
    <location>
        <begin position="412"/>
        <end position="465"/>
    </location>
</feature>
<sequence>MADGEFVPIPQIHYKGAIVISVFAVLSAVALLSVALRVIWLAIRKLWRSDELESQEYIFFRTQLGNYAACLLLGNMMNSAAGLMGLPWLVEKGITDGSVCRLQAFVMQVGNWASAYFTVAIAVHTFNSLVLKKKQSIFISLPTMVIGWTIAGIAASIPFFFHDPAGSIYGPAGLSCGVRAIFPKLDFILHLLPIFLASLLSAFLYSLIYLVLRGTLNIKGGIKLTLDPNGRWDGDMESYHRFIARVARSMLWFPITYITLLIPYSVMRLLVISGFSIAWEALVFASVCWFLLGVVNVLLLYNTFRILRPTFDGVSSTNNSRRTMESFGPTGYFLPYDEEKKATLQAQIDQYRFPVPLYQQSEEFHSRTSSQSSNRSLLPAYHDRQASAGSIPSLGRPISPADQFKRMFAEPPVPGAVPTFGSPKSQLSLDTSLKSLPAPPRRNVSPSPLSISSKTSSPIETAGSPLIVTPEGVWTPVTPPSARQPVRNPPPTSGPYEQWATHQVSQSWSSGNQQMLNQPSLSAVTATFPSTGPRPLLLSATNSPNTSPYSLNQPLPSYSPTQPRPLLLSRNSSAVGVPPGPGPYRPLLTPVPRAF</sequence>
<keyword evidence="4 6" id="KW-0472">Membrane</keyword>
<dbReference type="AlphaFoldDB" id="A0A8H5LJF4"/>
<protein>
    <recommendedName>
        <fullName evidence="9">Glucose receptor Git3 N-terminal domain-containing protein</fullName>
    </recommendedName>
</protein>
<proteinExistence type="predicted"/>
<feature type="transmembrane region" description="Helical" evidence="6">
    <location>
        <begin position="17"/>
        <end position="43"/>
    </location>
</feature>
<dbReference type="PANTHER" id="PTHR23112:SF37">
    <property type="entry name" value="G PROTEIN-COUPLED RECEPTOR GPR1"/>
    <property type="match status" value="1"/>
</dbReference>
<feature type="compositionally biased region" description="Polar residues" evidence="5">
    <location>
        <begin position="539"/>
        <end position="561"/>
    </location>
</feature>
<accession>A0A8H5LJF4</accession>
<dbReference type="Gene3D" id="1.20.1070.10">
    <property type="entry name" value="Rhodopsin 7-helix transmembrane proteins"/>
    <property type="match status" value="1"/>
</dbReference>
<keyword evidence="8" id="KW-1185">Reference proteome</keyword>
<dbReference type="Proteomes" id="UP000559027">
    <property type="component" value="Unassembled WGS sequence"/>
</dbReference>
<evidence type="ECO:0000256" key="2">
    <source>
        <dbReference type="ARBA" id="ARBA00022692"/>
    </source>
</evidence>
<feature type="transmembrane region" description="Helical" evidence="6">
    <location>
        <begin position="187"/>
        <end position="212"/>
    </location>
</feature>
<name>A0A8H5LJF4_9AGAR</name>
<feature type="transmembrane region" description="Helical" evidence="6">
    <location>
        <begin position="277"/>
        <end position="301"/>
    </location>
</feature>
<dbReference type="SUPFAM" id="SSF81321">
    <property type="entry name" value="Family A G protein-coupled receptor-like"/>
    <property type="match status" value="1"/>
</dbReference>
<dbReference type="CDD" id="cd00637">
    <property type="entry name" value="7tm_classA_rhodopsin-like"/>
    <property type="match status" value="1"/>
</dbReference>
<feature type="compositionally biased region" description="Polar residues" evidence="5">
    <location>
        <begin position="422"/>
        <end position="434"/>
    </location>
</feature>
<evidence type="ECO:0000256" key="1">
    <source>
        <dbReference type="ARBA" id="ARBA00004141"/>
    </source>
</evidence>
<dbReference type="GO" id="GO:0005886">
    <property type="term" value="C:plasma membrane"/>
    <property type="evidence" value="ECO:0007669"/>
    <property type="project" value="TreeGrafter"/>
</dbReference>
<feature type="region of interest" description="Disordered" evidence="5">
    <location>
        <begin position="478"/>
        <end position="498"/>
    </location>
</feature>
<evidence type="ECO:0008006" key="9">
    <source>
        <dbReference type="Google" id="ProtNLM"/>
    </source>
</evidence>
<keyword evidence="2 6" id="KW-0812">Transmembrane</keyword>
<feature type="region of interest" description="Disordered" evidence="5">
    <location>
        <begin position="533"/>
        <end position="595"/>
    </location>
</feature>
<comment type="subcellular location">
    <subcellularLocation>
        <location evidence="1">Membrane</location>
        <topology evidence="1">Multi-pass membrane protein</topology>
    </subcellularLocation>
</comment>
<dbReference type="EMBL" id="JAACJO010000004">
    <property type="protein sequence ID" value="KAF5359541.1"/>
    <property type="molecule type" value="Genomic_DNA"/>
</dbReference>
<feature type="transmembrane region" description="Helical" evidence="6">
    <location>
        <begin position="109"/>
        <end position="130"/>
    </location>
</feature>
<feature type="transmembrane region" description="Helical" evidence="6">
    <location>
        <begin position="137"/>
        <end position="161"/>
    </location>
</feature>
<comment type="caution">
    <text evidence="7">The sequence shown here is derived from an EMBL/GenBank/DDBJ whole genome shotgun (WGS) entry which is preliminary data.</text>
</comment>